<dbReference type="InterPro" id="IPR050613">
    <property type="entry name" value="Sec_Metabolite_Reg"/>
</dbReference>
<feature type="domain" description="Xylanolytic transcriptional activator regulatory" evidence="5">
    <location>
        <begin position="2"/>
        <end position="177"/>
    </location>
</feature>
<proteinExistence type="predicted"/>
<name>A0A8E0V0I4_9EURO</name>
<evidence type="ECO:0000313" key="7">
    <source>
        <dbReference type="Proteomes" id="UP000036893"/>
    </source>
</evidence>
<evidence type="ECO:0000256" key="2">
    <source>
        <dbReference type="ARBA" id="ARBA00023015"/>
    </source>
</evidence>
<dbReference type="InterPro" id="IPR007219">
    <property type="entry name" value="XnlR_reg_dom"/>
</dbReference>
<evidence type="ECO:0000256" key="1">
    <source>
        <dbReference type="ARBA" id="ARBA00004123"/>
    </source>
</evidence>
<dbReference type="GO" id="GO:0008270">
    <property type="term" value="F:zinc ion binding"/>
    <property type="evidence" value="ECO:0007669"/>
    <property type="project" value="InterPro"/>
</dbReference>
<evidence type="ECO:0000259" key="5">
    <source>
        <dbReference type="Pfam" id="PF04082"/>
    </source>
</evidence>
<reference evidence="6" key="2">
    <citation type="submission" date="2021-01" db="EMBL/GenBank/DDBJ databases">
        <title>Pan-genome distribution and transcriptional activeness of fungal secondary metabolism genes in Aspergillus section Fumigati.</title>
        <authorList>
            <person name="Takahashi H."/>
            <person name="Umemura M."/>
            <person name="Ninomiya A."/>
            <person name="Kusuya Y."/>
            <person name="Urayama S."/>
            <person name="Shimizu M."/>
            <person name="Watanabe A."/>
            <person name="Kamei K."/>
            <person name="Yaguchi T."/>
            <person name="Hagiwara D."/>
        </authorList>
    </citation>
    <scope>NUCLEOTIDE SEQUENCE</scope>
    <source>
        <strain evidence="6">IFM 46973</strain>
    </source>
</reference>
<evidence type="ECO:0000313" key="6">
    <source>
        <dbReference type="EMBL" id="GIC89456.1"/>
    </source>
</evidence>
<dbReference type="Pfam" id="PF04082">
    <property type="entry name" value="Fungal_trans"/>
    <property type="match status" value="1"/>
</dbReference>
<dbReference type="EMBL" id="BBXM02000004">
    <property type="protein sequence ID" value="GIC89456.1"/>
    <property type="molecule type" value="Genomic_DNA"/>
</dbReference>
<comment type="subcellular location">
    <subcellularLocation>
        <location evidence="1">Nucleus</location>
    </subcellularLocation>
</comment>
<dbReference type="GO" id="GO:0005634">
    <property type="term" value="C:nucleus"/>
    <property type="evidence" value="ECO:0007669"/>
    <property type="project" value="UniProtKB-SubCell"/>
</dbReference>
<dbReference type="PANTHER" id="PTHR31001:SF85">
    <property type="entry name" value="ZN(II)2CYS6 TRANSCRIPTION FACTOR (EUROFUNG)"/>
    <property type="match status" value="1"/>
</dbReference>
<dbReference type="GO" id="GO:0006351">
    <property type="term" value="P:DNA-templated transcription"/>
    <property type="evidence" value="ECO:0007669"/>
    <property type="project" value="InterPro"/>
</dbReference>
<organism evidence="6 7">
    <name type="scientific">Aspergillus udagawae</name>
    <dbReference type="NCBI Taxonomy" id="91492"/>
    <lineage>
        <taxon>Eukaryota</taxon>
        <taxon>Fungi</taxon>
        <taxon>Dikarya</taxon>
        <taxon>Ascomycota</taxon>
        <taxon>Pezizomycotina</taxon>
        <taxon>Eurotiomycetes</taxon>
        <taxon>Eurotiomycetidae</taxon>
        <taxon>Eurotiales</taxon>
        <taxon>Aspergillaceae</taxon>
        <taxon>Aspergillus</taxon>
        <taxon>Aspergillus subgen. Fumigati</taxon>
    </lineage>
</organism>
<keyword evidence="2" id="KW-0805">Transcription regulation</keyword>
<dbReference type="GO" id="GO:0003677">
    <property type="term" value="F:DNA binding"/>
    <property type="evidence" value="ECO:0007669"/>
    <property type="project" value="InterPro"/>
</dbReference>
<sequence>MYIQYIDPLVKVLHTPLASAAVGKAVSNCTSLAPSEEALLFAVYFASILSMSAEDISALLGMDKVAAVKTYRAATEHALMRANFLVTDDLAVLQAFVLFLSLSSFTDEAKLVWPLTGIAQRLLTTDTTGSDCPVSQEIRHRLYWQLWYMDKRAVEDQGKSALDSTENTVSLPRNITDTVLDSGHTSSTMQDKGWTEASFLLIRLDIARTRSSLATAQSLYEKEQLIQQCHGRIKSRYLASCDGSQPIHWLAKHVSSVLIAEMWFEIHSAACSSTLGAMISSQGTRAKLFSTAVSIIDIPRRVHEDSQAKAWSWLLKGYLQFQPLLFVAAELSSRKLADSLSVRAWEVAHTAFGRWPEETRRTRHGKLLDTLLKNSQERWRGAQQEAALATASLLTTPLAYASVQESESQVHLVNNKAIQSG</sequence>
<gene>
    <name evidence="6" type="ORF">Aud_005871</name>
</gene>
<reference evidence="6" key="1">
    <citation type="journal article" date="2015" name="Genome Announc.">
        <title>Draft Genome Sequence of the Pathogenic Filamentous Fungus Aspergillus udagawae Strain IFM 46973T.</title>
        <authorList>
            <person name="Kusuya Y."/>
            <person name="Takahashi-Nakaguchi A."/>
            <person name="Takahashi H."/>
            <person name="Yaguchi T."/>
        </authorList>
    </citation>
    <scope>NUCLEOTIDE SEQUENCE</scope>
    <source>
        <strain evidence="6">IFM 46973</strain>
    </source>
</reference>
<dbReference type="CDD" id="cd12148">
    <property type="entry name" value="fungal_TF_MHR"/>
    <property type="match status" value="1"/>
</dbReference>
<dbReference type="Proteomes" id="UP000036893">
    <property type="component" value="Unassembled WGS sequence"/>
</dbReference>
<dbReference type="PANTHER" id="PTHR31001">
    <property type="entry name" value="UNCHARACTERIZED TRANSCRIPTIONAL REGULATORY PROTEIN"/>
    <property type="match status" value="1"/>
</dbReference>
<protein>
    <recommendedName>
        <fullName evidence="5">Xylanolytic transcriptional activator regulatory domain-containing protein</fullName>
    </recommendedName>
</protein>
<keyword evidence="3" id="KW-0804">Transcription</keyword>
<dbReference type="AlphaFoldDB" id="A0A8E0V0I4"/>
<evidence type="ECO:0000256" key="4">
    <source>
        <dbReference type="ARBA" id="ARBA00023242"/>
    </source>
</evidence>
<evidence type="ECO:0000256" key="3">
    <source>
        <dbReference type="ARBA" id="ARBA00023163"/>
    </source>
</evidence>
<dbReference type="GeneID" id="66993348"/>
<keyword evidence="4" id="KW-0539">Nucleus</keyword>
<comment type="caution">
    <text evidence="6">The sequence shown here is derived from an EMBL/GenBank/DDBJ whole genome shotgun (WGS) entry which is preliminary data.</text>
</comment>
<dbReference type="RefSeq" id="XP_043146722.1">
    <property type="nucleotide sequence ID" value="XM_043290787.1"/>
</dbReference>
<accession>A0A8E0V0I4</accession>